<feature type="binding site" evidence="16">
    <location>
        <position position="240"/>
    </location>
    <ligand>
        <name>S-adenosyl-L-methionine</name>
        <dbReference type="ChEBI" id="CHEBI:59789"/>
        <label>2</label>
    </ligand>
</feature>
<dbReference type="UniPathway" id="UPA00251">
    <property type="reaction ID" value="UER00323"/>
</dbReference>
<comment type="cofactor">
    <cofactor evidence="15 17">
        <name>[4Fe-4S] cluster</name>
        <dbReference type="ChEBI" id="CHEBI:49883"/>
    </cofactor>
    <text evidence="15 17">Binds 1 [4Fe-4S] cluster. The cluster is coordinated with 3 cysteines and an exchangeable S-adenosyl-L-methionine.</text>
</comment>
<feature type="domain" description="Radical SAM core" evidence="18">
    <location>
        <begin position="44"/>
        <end position="285"/>
    </location>
</feature>
<keyword evidence="9 15" id="KW-0560">Oxidoreductase</keyword>
<keyword evidence="10 15" id="KW-0408">Iron</keyword>
<dbReference type="STRING" id="385682.SAMN05444380_12625"/>
<dbReference type="InterPro" id="IPR006638">
    <property type="entry name" value="Elp3/MiaA/NifB-like_rSAM"/>
</dbReference>
<dbReference type="GO" id="GO:0046872">
    <property type="term" value="F:metal ion binding"/>
    <property type="evidence" value="ECO:0007669"/>
    <property type="project" value="UniProtKB-KW"/>
</dbReference>
<keyword evidence="20" id="KW-1185">Reference proteome</keyword>
<evidence type="ECO:0000259" key="18">
    <source>
        <dbReference type="PROSITE" id="PS51918"/>
    </source>
</evidence>
<evidence type="ECO:0000256" key="2">
    <source>
        <dbReference type="ARBA" id="ARBA00004785"/>
    </source>
</evidence>
<dbReference type="EMBL" id="FONA01000026">
    <property type="protein sequence ID" value="SFE99821.1"/>
    <property type="molecule type" value="Genomic_DNA"/>
</dbReference>
<evidence type="ECO:0000256" key="6">
    <source>
        <dbReference type="ARBA" id="ARBA00022490"/>
    </source>
</evidence>
<dbReference type="Pfam" id="PF04055">
    <property type="entry name" value="Radical_SAM"/>
    <property type="match status" value="1"/>
</dbReference>
<organism evidence="19 20">
    <name type="scientific">Thermophagus xiamenensis</name>
    <dbReference type="NCBI Taxonomy" id="385682"/>
    <lineage>
        <taxon>Bacteria</taxon>
        <taxon>Pseudomonadati</taxon>
        <taxon>Bacteroidota</taxon>
        <taxon>Bacteroidia</taxon>
        <taxon>Marinilabiliales</taxon>
        <taxon>Marinilabiliaceae</taxon>
        <taxon>Thermophagus</taxon>
    </lineage>
</organism>
<comment type="function">
    <text evidence="13">Involved in the heme biosynthesis. Catalyzes the anaerobic oxidative decarboxylation of propionate groups of rings A and B of coproporphyrinogen III to yield the vinyl groups in protoporphyrinogen IX.</text>
</comment>
<keyword evidence="5 15" id="KW-0004">4Fe-4S</keyword>
<dbReference type="Proteomes" id="UP000181976">
    <property type="component" value="Unassembled WGS sequence"/>
</dbReference>
<evidence type="ECO:0000256" key="8">
    <source>
        <dbReference type="ARBA" id="ARBA00022723"/>
    </source>
</evidence>
<dbReference type="FunCoup" id="A0A1I2F5J3">
    <property type="interactions" value="201"/>
</dbReference>
<dbReference type="GO" id="GO:0051989">
    <property type="term" value="F:coproporphyrinogen dehydrogenase activity"/>
    <property type="evidence" value="ECO:0007669"/>
    <property type="project" value="UniProtKB-EC"/>
</dbReference>
<dbReference type="Gene3D" id="1.10.10.920">
    <property type="match status" value="1"/>
</dbReference>
<evidence type="ECO:0000256" key="12">
    <source>
        <dbReference type="ARBA" id="ARBA00023244"/>
    </source>
</evidence>
<dbReference type="InterPro" id="IPR004558">
    <property type="entry name" value="Coprogen_oxidase_HemN"/>
</dbReference>
<feature type="binding site" evidence="16">
    <location>
        <position position="327"/>
    </location>
    <ligand>
        <name>S-adenosyl-L-methionine</name>
        <dbReference type="ChEBI" id="CHEBI:59789"/>
        <label>1</label>
    </ligand>
</feature>
<comment type="catalytic activity">
    <reaction evidence="14 15">
        <text>coproporphyrinogen III + 2 S-adenosyl-L-methionine = protoporphyrinogen IX + 2 5'-deoxyadenosine + 2 L-methionine + 2 CO2</text>
        <dbReference type="Rhea" id="RHEA:15425"/>
        <dbReference type="ChEBI" id="CHEBI:16526"/>
        <dbReference type="ChEBI" id="CHEBI:17319"/>
        <dbReference type="ChEBI" id="CHEBI:57307"/>
        <dbReference type="ChEBI" id="CHEBI:57309"/>
        <dbReference type="ChEBI" id="CHEBI:57844"/>
        <dbReference type="ChEBI" id="CHEBI:59789"/>
        <dbReference type="EC" id="1.3.98.3"/>
    </reaction>
</comment>
<evidence type="ECO:0000256" key="15">
    <source>
        <dbReference type="PIRNR" id="PIRNR000167"/>
    </source>
</evidence>
<dbReference type="CDD" id="cd01335">
    <property type="entry name" value="Radical_SAM"/>
    <property type="match status" value="1"/>
</dbReference>
<evidence type="ECO:0000313" key="20">
    <source>
        <dbReference type="Proteomes" id="UP000181976"/>
    </source>
</evidence>
<feature type="binding site" evidence="16">
    <location>
        <position position="53"/>
    </location>
    <ligand>
        <name>S-adenosyl-L-methionine</name>
        <dbReference type="ChEBI" id="CHEBI:59789"/>
        <label>1</label>
    </ligand>
</feature>
<dbReference type="GO" id="GO:0051539">
    <property type="term" value="F:4 iron, 4 sulfur cluster binding"/>
    <property type="evidence" value="ECO:0007669"/>
    <property type="project" value="UniProtKB-KW"/>
</dbReference>
<dbReference type="GO" id="GO:0006782">
    <property type="term" value="P:protoporphyrinogen IX biosynthetic process"/>
    <property type="evidence" value="ECO:0007669"/>
    <property type="project" value="UniProtKB-UniPathway"/>
</dbReference>
<evidence type="ECO:0000256" key="13">
    <source>
        <dbReference type="ARBA" id="ARBA00024295"/>
    </source>
</evidence>
<feature type="binding site" evidence="16">
    <location>
        <position position="110"/>
    </location>
    <ligand>
        <name>S-adenosyl-L-methionine</name>
        <dbReference type="ChEBI" id="CHEBI:59789"/>
        <label>1</label>
    </ligand>
</feature>
<feature type="binding site" evidence="16">
    <location>
        <position position="143"/>
    </location>
    <ligand>
        <name>S-adenosyl-L-methionine</name>
        <dbReference type="ChEBI" id="CHEBI:59789"/>
        <label>1</label>
    </ligand>
</feature>
<dbReference type="InterPro" id="IPR023404">
    <property type="entry name" value="rSAM_horseshoe"/>
</dbReference>
<accession>A0A1I2F5J3</accession>
<evidence type="ECO:0000256" key="16">
    <source>
        <dbReference type="PIRSR" id="PIRSR000167-1"/>
    </source>
</evidence>
<comment type="subunit">
    <text evidence="4">Monomer.</text>
</comment>
<dbReference type="RefSeq" id="WP_010528025.1">
    <property type="nucleotide sequence ID" value="NZ_AFSL01000069.1"/>
</dbReference>
<dbReference type="SUPFAM" id="SSF102114">
    <property type="entry name" value="Radical SAM enzymes"/>
    <property type="match status" value="1"/>
</dbReference>
<dbReference type="NCBIfam" id="TIGR00538">
    <property type="entry name" value="hemN"/>
    <property type="match status" value="1"/>
</dbReference>
<dbReference type="InterPro" id="IPR058240">
    <property type="entry name" value="rSAM_sf"/>
</dbReference>
<comment type="subcellular location">
    <subcellularLocation>
        <location evidence="1 15">Cytoplasm</location>
    </subcellularLocation>
</comment>
<dbReference type="PROSITE" id="PS51918">
    <property type="entry name" value="RADICAL_SAM"/>
    <property type="match status" value="1"/>
</dbReference>
<dbReference type="GO" id="GO:0005737">
    <property type="term" value="C:cytoplasm"/>
    <property type="evidence" value="ECO:0007669"/>
    <property type="project" value="UniProtKB-SubCell"/>
</dbReference>
<evidence type="ECO:0000256" key="7">
    <source>
        <dbReference type="ARBA" id="ARBA00022691"/>
    </source>
</evidence>
<evidence type="ECO:0000256" key="3">
    <source>
        <dbReference type="ARBA" id="ARBA00005493"/>
    </source>
</evidence>
<feature type="binding site" evidence="17">
    <location>
        <position position="63"/>
    </location>
    <ligand>
        <name>[4Fe-4S] cluster</name>
        <dbReference type="ChEBI" id="CHEBI:49883"/>
        <note>4Fe-4S-S-AdoMet</note>
    </ligand>
</feature>
<dbReference type="GO" id="GO:0004109">
    <property type="term" value="F:coproporphyrinogen oxidase activity"/>
    <property type="evidence" value="ECO:0007669"/>
    <property type="project" value="InterPro"/>
</dbReference>
<dbReference type="OrthoDB" id="9808022at2"/>
<evidence type="ECO:0000256" key="14">
    <source>
        <dbReference type="ARBA" id="ARBA00048321"/>
    </source>
</evidence>
<reference evidence="19 20" key="1">
    <citation type="submission" date="2016-10" db="EMBL/GenBank/DDBJ databases">
        <authorList>
            <person name="de Groot N.N."/>
        </authorList>
    </citation>
    <scope>NUCLEOTIDE SEQUENCE [LARGE SCALE GENOMIC DNA]</scope>
    <source>
        <strain evidence="19 20">DSM 19012</strain>
    </source>
</reference>
<evidence type="ECO:0000256" key="11">
    <source>
        <dbReference type="ARBA" id="ARBA00023014"/>
    </source>
</evidence>
<comment type="similarity">
    <text evidence="3 15">Belongs to the anaerobic coproporphyrinogen-III oxidase family.</text>
</comment>
<dbReference type="AlphaFoldDB" id="A0A1I2F5J3"/>
<feature type="binding site" evidence="17">
    <location>
        <position position="66"/>
    </location>
    <ligand>
        <name>[4Fe-4S] cluster</name>
        <dbReference type="ChEBI" id="CHEBI:49883"/>
        <note>4Fe-4S-S-AdoMet</note>
    </ligand>
</feature>
<feature type="binding site" evidence="16">
    <location>
        <position position="170"/>
    </location>
    <ligand>
        <name>S-adenosyl-L-methionine</name>
        <dbReference type="ChEBI" id="CHEBI:59789"/>
        <label>2</label>
    </ligand>
</feature>
<keyword evidence="11 15" id="KW-0411">Iron-sulfur</keyword>
<dbReference type="InterPro" id="IPR007197">
    <property type="entry name" value="rSAM"/>
</dbReference>
<feature type="binding site" evidence="17">
    <location>
        <position position="59"/>
    </location>
    <ligand>
        <name>[4Fe-4S] cluster</name>
        <dbReference type="ChEBI" id="CHEBI:49883"/>
        <note>4Fe-4S-S-AdoMet</note>
    </ligand>
</feature>
<dbReference type="PANTHER" id="PTHR13932:SF6">
    <property type="entry name" value="OXYGEN-INDEPENDENT COPROPORPHYRINOGEN III OXIDASE"/>
    <property type="match status" value="1"/>
</dbReference>
<evidence type="ECO:0000256" key="17">
    <source>
        <dbReference type="PIRSR" id="PIRSR000167-2"/>
    </source>
</evidence>
<feature type="binding site" evidence="16">
    <location>
        <begin position="111"/>
        <end position="112"/>
    </location>
    <ligand>
        <name>S-adenosyl-L-methionine</name>
        <dbReference type="ChEBI" id="CHEBI:59789"/>
        <label>2</label>
    </ligand>
</feature>
<dbReference type="SFLD" id="SFLDS00029">
    <property type="entry name" value="Radical_SAM"/>
    <property type="match status" value="1"/>
</dbReference>
<proteinExistence type="inferred from homology"/>
<dbReference type="SMART" id="SM00729">
    <property type="entry name" value="Elp3"/>
    <property type="match status" value="1"/>
</dbReference>
<feature type="binding site" evidence="16">
    <location>
        <position position="206"/>
    </location>
    <ligand>
        <name>S-adenosyl-L-methionine</name>
        <dbReference type="ChEBI" id="CHEBI:59789"/>
        <label>2</label>
    </ligand>
</feature>
<dbReference type="PIRSF" id="PIRSF000167">
    <property type="entry name" value="HemN"/>
    <property type="match status" value="1"/>
</dbReference>
<dbReference type="SFLD" id="SFLDG01065">
    <property type="entry name" value="anaerobic_coproporphyrinogen-I"/>
    <property type="match status" value="1"/>
</dbReference>
<name>A0A1I2F5J3_9BACT</name>
<dbReference type="InterPro" id="IPR034505">
    <property type="entry name" value="Coproporphyrinogen-III_oxidase"/>
</dbReference>
<feature type="binding site" evidence="16">
    <location>
        <position position="182"/>
    </location>
    <ligand>
        <name>S-adenosyl-L-methionine</name>
        <dbReference type="ChEBI" id="CHEBI:59789"/>
        <label>2</label>
    </ligand>
</feature>
<evidence type="ECO:0000256" key="5">
    <source>
        <dbReference type="ARBA" id="ARBA00022485"/>
    </source>
</evidence>
<evidence type="ECO:0000256" key="9">
    <source>
        <dbReference type="ARBA" id="ARBA00023002"/>
    </source>
</evidence>
<protein>
    <recommendedName>
        <fullName evidence="15">Coproporphyrinogen-III oxidase</fullName>
        <ecNumber evidence="15">1.3.98.3</ecNumber>
    </recommendedName>
</protein>
<keyword evidence="12 15" id="KW-0627">Porphyrin biosynthesis</keyword>
<comment type="pathway">
    <text evidence="2 15">Porphyrin-containing compound metabolism; protoporphyrin-IX biosynthesis; protoporphyrinogen-IX from coproporphyrinogen-III (AdoMet route): step 1/1.</text>
</comment>
<keyword evidence="8 15" id="KW-0479">Metal-binding</keyword>
<keyword evidence="6 15" id="KW-0963">Cytoplasm</keyword>
<feature type="binding site" evidence="16">
    <location>
        <begin position="65"/>
        <end position="67"/>
    </location>
    <ligand>
        <name>S-adenosyl-L-methionine</name>
        <dbReference type="ChEBI" id="CHEBI:59789"/>
        <label>2</label>
    </ligand>
</feature>
<evidence type="ECO:0000256" key="4">
    <source>
        <dbReference type="ARBA" id="ARBA00011245"/>
    </source>
</evidence>
<keyword evidence="7 15" id="KW-0949">S-adenosyl-L-methionine</keyword>
<dbReference type="InParanoid" id="A0A1I2F5J3"/>
<evidence type="ECO:0000313" key="19">
    <source>
        <dbReference type="EMBL" id="SFE99821.1"/>
    </source>
</evidence>
<evidence type="ECO:0000256" key="1">
    <source>
        <dbReference type="ARBA" id="ARBA00004496"/>
    </source>
</evidence>
<gene>
    <name evidence="19" type="ORF">SAMN05444380_12625</name>
</gene>
<evidence type="ECO:0000256" key="10">
    <source>
        <dbReference type="ARBA" id="ARBA00023004"/>
    </source>
</evidence>
<dbReference type="Gene3D" id="3.80.30.20">
    <property type="entry name" value="tm_1862 like domain"/>
    <property type="match status" value="1"/>
</dbReference>
<dbReference type="PANTHER" id="PTHR13932">
    <property type="entry name" value="COPROPORPHYRINIGEN III OXIDASE"/>
    <property type="match status" value="1"/>
</dbReference>
<dbReference type="eggNOG" id="COG0635">
    <property type="taxonomic scope" value="Bacteria"/>
</dbReference>
<dbReference type="EC" id="1.3.98.3" evidence="15"/>
<sequence>MIAQKLLDKYNLPLPRYTSYPPATFFHEKFNGKDFIEAIEESNHHHPQAVSLYLHIPFCSKLCFYCGCTTHISRNNELYNQYIDALIKEIDLIAERIDSSRLVTQVHWGGGTPNALTIGQIEKIMDAIYGHFKFSEHAEIAMECNPAYLSVEYIDRLLKMGFNRISLGIQDFNKKILLTVNRDPSAMPVKDIIAQLHEGGASANLDFIYGLPYQTPESFAQTIQHAIDAHPDRIVTFSYAHVPWVKSHQKTLEKNGIPGPEDKMKMFWNARREMIMAGYIPIGMDHFALPNDPLTIALNNKTLHRNFQGYCTKETTGQVYAFGMSAISQLHNAYAQNTKDIPHYINAVNKGEIPVVKGYQTDSTDIAVREVINQIMCNNYLNWHETAGRLNMEDNQLKAITGFDIQRLKALAEDGLVQFNDKEIIVTETGRFLIRNIAALFDPKLKTAQKRFSKTI</sequence>